<feature type="compositionally biased region" description="Polar residues" evidence="1">
    <location>
        <begin position="289"/>
        <end position="310"/>
    </location>
</feature>
<dbReference type="Pfam" id="PF03432">
    <property type="entry name" value="Relaxase"/>
    <property type="match status" value="1"/>
</dbReference>
<accession>A0ABD4XL79</accession>
<reference evidence="3 4" key="1">
    <citation type="submission" date="2020-03" db="EMBL/GenBank/DDBJ databases">
        <title>Comparative genomics of Weissella paramesenteroides.</title>
        <authorList>
            <person name="Kant R."/>
            <person name="Takala T."/>
            <person name="Saris P."/>
        </authorList>
    </citation>
    <scope>NUCLEOTIDE SEQUENCE [LARGE SCALE GENOMIC DNA]</scope>
    <source>
        <strain evidence="3 4">SJ27-4</strain>
    </source>
</reference>
<comment type="caution">
    <text evidence="3">The sequence shown here is derived from an EMBL/GenBank/DDBJ whole genome shotgun (WGS) entry which is preliminary data.</text>
</comment>
<feature type="region of interest" description="Disordered" evidence="1">
    <location>
        <begin position="358"/>
        <end position="399"/>
    </location>
</feature>
<proteinExistence type="predicted"/>
<sequence>MATIAKISGTNSAHAAISYAQGKGRDKLKNHTLEWLETNGIDTSNINGRAVVSSGTNGIMPNMASTQMKTTRLAFNQDKQRNQALRIIQSFDRSELDPTKPADWQTANDIGQRLAAELYPDYQAAIYTHLDGDNHVLHNHIIISKVNLKTGNKLRQQRGEAVKTARAKNDEIAQEMGWHILEAPKESVNYAEQTFEEKTGFSWRKAIRTHIDEAMNNPAVTNWEQFTAALQVHQITPNLRGKNVTFVINTKDGEHRVRGNKLGTDYEKETLINGLERKLEFNERHEQTIEQSNTEINQGTANSQQRQRTVNSRESKITAFSHQIEQFTNQLRTTIDRFKQLGQQLQTTARRVTEFIKSKTHPQLNTPTQPQNKQTVPAESETKPDRKPTKEFDLNTDKSPEELIAIFKNFNQKIDQENAQKEHEKELANKQAQAAKDRQNKKLVAKRIREREKEQQNHGMGGPTR</sequence>
<gene>
    <name evidence="3" type="ORF">G9403_10555</name>
</gene>
<evidence type="ECO:0000256" key="1">
    <source>
        <dbReference type="SAM" id="MobiDB-lite"/>
    </source>
</evidence>
<feature type="compositionally biased region" description="Basic and acidic residues" evidence="1">
    <location>
        <begin position="414"/>
        <end position="428"/>
    </location>
</feature>
<feature type="region of interest" description="Disordered" evidence="1">
    <location>
        <begin position="414"/>
        <end position="465"/>
    </location>
</feature>
<feature type="domain" description="MobA/VirD2-like nuclease" evidence="2">
    <location>
        <begin position="48"/>
        <end position="178"/>
    </location>
</feature>
<dbReference type="EMBL" id="JAANXN010000021">
    <property type="protein sequence ID" value="MDF8372052.1"/>
    <property type="molecule type" value="Genomic_DNA"/>
</dbReference>
<name>A0ABD4XL79_WEIPA</name>
<organism evidence="3 4">
    <name type="scientific">Weissella paramesenteroides</name>
    <name type="common">Leuconostoc paramesenteroides</name>
    <dbReference type="NCBI Taxonomy" id="1249"/>
    <lineage>
        <taxon>Bacteria</taxon>
        <taxon>Bacillati</taxon>
        <taxon>Bacillota</taxon>
        <taxon>Bacilli</taxon>
        <taxon>Lactobacillales</taxon>
        <taxon>Lactobacillaceae</taxon>
        <taxon>Weissella</taxon>
    </lineage>
</organism>
<feature type="region of interest" description="Disordered" evidence="1">
    <location>
        <begin position="285"/>
        <end position="315"/>
    </location>
</feature>
<evidence type="ECO:0000313" key="4">
    <source>
        <dbReference type="Proteomes" id="UP001215461"/>
    </source>
</evidence>
<evidence type="ECO:0000313" key="3">
    <source>
        <dbReference type="EMBL" id="MDF8372052.1"/>
    </source>
</evidence>
<dbReference type="AlphaFoldDB" id="A0ABD4XL79"/>
<feature type="compositionally biased region" description="Basic and acidic residues" evidence="1">
    <location>
        <begin position="380"/>
        <end position="399"/>
    </location>
</feature>
<dbReference type="Proteomes" id="UP001215461">
    <property type="component" value="Unassembled WGS sequence"/>
</dbReference>
<evidence type="ECO:0000259" key="2">
    <source>
        <dbReference type="Pfam" id="PF03432"/>
    </source>
</evidence>
<dbReference type="InterPro" id="IPR005094">
    <property type="entry name" value="Endonuclease_MobA/VirD2"/>
</dbReference>
<protein>
    <submittedName>
        <fullName evidence="3">Relaxase/mobilization nuclease domain-containing protein</fullName>
    </submittedName>
</protein>
<feature type="compositionally biased region" description="Basic and acidic residues" evidence="1">
    <location>
        <begin position="447"/>
        <end position="456"/>
    </location>
</feature>
<dbReference type="RefSeq" id="WP_277362615.1">
    <property type="nucleotide sequence ID" value="NZ_JAANXN010000021.1"/>
</dbReference>
<feature type="compositionally biased region" description="Polar residues" evidence="1">
    <location>
        <begin position="361"/>
        <end position="377"/>
    </location>
</feature>